<gene>
    <name evidence="2" type="ORF">ARC20_00450</name>
</gene>
<dbReference type="OrthoDB" id="5976069at2"/>
<dbReference type="AlphaFoldDB" id="A0A0R0ARP8"/>
<accession>A0A0R0ARP8</accession>
<evidence type="ECO:0000256" key="1">
    <source>
        <dbReference type="SAM" id="Phobius"/>
    </source>
</evidence>
<feature type="transmembrane region" description="Helical" evidence="1">
    <location>
        <begin position="44"/>
        <end position="64"/>
    </location>
</feature>
<dbReference type="Proteomes" id="UP000051802">
    <property type="component" value="Unassembled WGS sequence"/>
</dbReference>
<evidence type="ECO:0000313" key="2">
    <source>
        <dbReference type="EMBL" id="KRG45122.1"/>
    </source>
</evidence>
<evidence type="ECO:0000313" key="3">
    <source>
        <dbReference type="Proteomes" id="UP000051802"/>
    </source>
</evidence>
<sequence length="110" mass="11668">MFDAHARDLHQAALGALDPATLARLRAARHDATQAAPGRRHRGLWLATACTALLALGLGVHLNLPSPSHTSVSPASSLVASVDADEVLEQNPDLYVWLGSENALAMEQTR</sequence>
<organism evidence="2 3">
    <name type="scientific">Stenotrophomonas panacihumi</name>
    <dbReference type="NCBI Taxonomy" id="676599"/>
    <lineage>
        <taxon>Bacteria</taxon>
        <taxon>Pseudomonadati</taxon>
        <taxon>Pseudomonadota</taxon>
        <taxon>Gammaproteobacteria</taxon>
        <taxon>Lysobacterales</taxon>
        <taxon>Lysobacteraceae</taxon>
        <taxon>Stenotrophomonas</taxon>
    </lineage>
</organism>
<keyword evidence="3" id="KW-1185">Reference proteome</keyword>
<dbReference type="STRING" id="676599.ARC20_00450"/>
<keyword evidence="1" id="KW-0812">Transmembrane</keyword>
<reference evidence="2 3" key="1">
    <citation type="submission" date="2015-10" db="EMBL/GenBank/DDBJ databases">
        <title>Genome sequencing and analysis of members of genus Stenotrophomonas.</title>
        <authorList>
            <person name="Patil P.P."/>
            <person name="Midha S."/>
            <person name="Patil P.B."/>
        </authorList>
    </citation>
    <scope>NUCLEOTIDE SEQUENCE [LARGE SCALE GENOMIC DNA]</scope>
    <source>
        <strain evidence="2 3">JCM 16536</strain>
    </source>
</reference>
<proteinExistence type="predicted"/>
<name>A0A0R0ARP8_9GAMM</name>
<dbReference type="EMBL" id="LLXU01000065">
    <property type="protein sequence ID" value="KRG45122.1"/>
    <property type="molecule type" value="Genomic_DNA"/>
</dbReference>
<dbReference type="RefSeq" id="WP_057646026.1">
    <property type="nucleotide sequence ID" value="NZ_LLXU01000065.1"/>
</dbReference>
<protein>
    <submittedName>
        <fullName evidence="2">Uncharacterized protein</fullName>
    </submittedName>
</protein>
<comment type="caution">
    <text evidence="2">The sequence shown here is derived from an EMBL/GenBank/DDBJ whole genome shotgun (WGS) entry which is preliminary data.</text>
</comment>
<keyword evidence="1" id="KW-0472">Membrane</keyword>
<keyword evidence="1" id="KW-1133">Transmembrane helix</keyword>